<dbReference type="InParanoid" id="K3X9F0"/>
<dbReference type="VEuPathDB" id="FungiDB:PYU1_G013820"/>
<reference evidence="3" key="3">
    <citation type="submission" date="2015-02" db="UniProtKB">
        <authorList>
            <consortium name="EnsemblProtists"/>
        </authorList>
    </citation>
    <scope>IDENTIFICATION</scope>
    <source>
        <strain evidence="3">DAOM BR144</strain>
    </source>
</reference>
<evidence type="ECO:0000259" key="2">
    <source>
        <dbReference type="PROSITE" id="PS50011"/>
    </source>
</evidence>
<evidence type="ECO:0000313" key="3">
    <source>
        <dbReference type="EnsemblProtists" id="PYU1_T013849"/>
    </source>
</evidence>
<dbReference type="InterPro" id="IPR001245">
    <property type="entry name" value="Ser-Thr/Tyr_kinase_cat_dom"/>
</dbReference>
<feature type="compositionally biased region" description="Acidic residues" evidence="1">
    <location>
        <begin position="308"/>
        <end position="326"/>
    </location>
</feature>
<feature type="compositionally biased region" description="Low complexity" evidence="1">
    <location>
        <begin position="769"/>
        <end position="779"/>
    </location>
</feature>
<dbReference type="InterPro" id="IPR000719">
    <property type="entry name" value="Prot_kinase_dom"/>
</dbReference>
<dbReference type="PROSITE" id="PS50011">
    <property type="entry name" value="PROTEIN_KINASE_DOM"/>
    <property type="match status" value="1"/>
</dbReference>
<reference evidence="4" key="2">
    <citation type="submission" date="2010-04" db="EMBL/GenBank/DDBJ databases">
        <authorList>
            <person name="Buell R."/>
            <person name="Hamilton J."/>
            <person name="Hostetler J."/>
        </authorList>
    </citation>
    <scope>NUCLEOTIDE SEQUENCE [LARGE SCALE GENOMIC DNA]</scope>
    <source>
        <strain evidence="4">DAOM:BR144</strain>
    </source>
</reference>
<dbReference type="AlphaFoldDB" id="K3X9F0"/>
<dbReference type="InterPro" id="IPR011993">
    <property type="entry name" value="PH-like_dom_sf"/>
</dbReference>
<dbReference type="GO" id="GO:0005524">
    <property type="term" value="F:ATP binding"/>
    <property type="evidence" value="ECO:0007669"/>
    <property type="project" value="InterPro"/>
</dbReference>
<dbReference type="InterPro" id="IPR011009">
    <property type="entry name" value="Kinase-like_dom_sf"/>
</dbReference>
<dbReference type="InterPro" id="IPR051681">
    <property type="entry name" value="Ser/Thr_Kinases-Pseudokinases"/>
</dbReference>
<sequence>MQQSSSTAWASASAATTAATSAFAVSSSSIHNPPHQHAAVWRVSMCSIRDAEQGIYEYLAEKHEPPAQPLDNQEEYENERKRRAFVTGGRLWTPELPLQLPFAVPIRISGWLWRKGGLFRSFKRRFCVFTCANATLTVYASDDTTGATGKVLRHFTVTQVTTSVEPKVHEFRVLGYVEENEIYKKQTASMARRKSSLSLAMPGDHQRFYLPEEETLRAVSDKSHKVWSHCFRNHMKSAARLRRLHKAENGFDDDDDYAKVGEESDESSDDDDDNGNPDFQFHEPERIAKRPGERRGDVFGQRRQGNGDSEDGEDEVSGDVGEYDDDEDLRDQIQFDQEAPMRITATYNALPSTTFFENIKDGYNYVGNGDMAYARAQEREEDNTSRSDQMMLESQQRATTAMMKSSLTSYASTSALTSMRSIWEDDELLSYRVDFDAISKIKRLAVGAFGEVWLATYRVSSGGAPRRHVVVKHLKSDTESSEQRPPRSNRHEIQKFVEEIKILSTLQHRKIVTFLGVAWTMERDVQLMMEYMPHGDLRSYLDYVKCDATDSASSSAFTNPWTWTTAQWRVAIDVIEAMVYLHSLQPALLHCDIKSHNILLGDEFRAKLSDFGISRYVVDDDASFSQRNDQQSTNGDTDSSSYSNWAGLGTGRWIAPEILADDAPYSMASDVYAFGVLLSEIDTCALPFQDRILKHQRQQQSKGEDQDEPIGLSEDIFVHQILRHGWQPAFRAQRCPDRVQELARECLAKDSSARPSSLEVAHRLRKAASESASAADFSSQTSSTR</sequence>
<dbReference type="OMA" id="IMSRLEH"/>
<dbReference type="PANTHER" id="PTHR44329:SF214">
    <property type="entry name" value="PROTEIN KINASE DOMAIN-CONTAINING PROTEIN"/>
    <property type="match status" value="1"/>
</dbReference>
<reference evidence="4" key="1">
    <citation type="journal article" date="2010" name="Genome Biol.">
        <title>Genome sequence of the necrotrophic plant pathogen Pythium ultimum reveals original pathogenicity mechanisms and effector repertoire.</title>
        <authorList>
            <person name="Levesque C.A."/>
            <person name="Brouwer H."/>
            <person name="Cano L."/>
            <person name="Hamilton J.P."/>
            <person name="Holt C."/>
            <person name="Huitema E."/>
            <person name="Raffaele S."/>
            <person name="Robideau G.P."/>
            <person name="Thines M."/>
            <person name="Win J."/>
            <person name="Zerillo M.M."/>
            <person name="Beakes G.W."/>
            <person name="Boore J.L."/>
            <person name="Busam D."/>
            <person name="Dumas B."/>
            <person name="Ferriera S."/>
            <person name="Fuerstenberg S.I."/>
            <person name="Gachon C.M."/>
            <person name="Gaulin E."/>
            <person name="Govers F."/>
            <person name="Grenville-Briggs L."/>
            <person name="Horner N."/>
            <person name="Hostetler J."/>
            <person name="Jiang R.H."/>
            <person name="Johnson J."/>
            <person name="Krajaejun T."/>
            <person name="Lin H."/>
            <person name="Meijer H.J."/>
            <person name="Moore B."/>
            <person name="Morris P."/>
            <person name="Phuntmart V."/>
            <person name="Puiu D."/>
            <person name="Shetty J."/>
            <person name="Stajich J.E."/>
            <person name="Tripathy S."/>
            <person name="Wawra S."/>
            <person name="van West P."/>
            <person name="Whitty B.R."/>
            <person name="Coutinho P.M."/>
            <person name="Henrissat B."/>
            <person name="Martin F."/>
            <person name="Thomas P.D."/>
            <person name="Tyler B.M."/>
            <person name="De Vries R.P."/>
            <person name="Kamoun S."/>
            <person name="Yandell M."/>
            <person name="Tisserat N."/>
            <person name="Buell C.R."/>
        </authorList>
    </citation>
    <scope>NUCLEOTIDE SEQUENCE</scope>
    <source>
        <strain evidence="4">DAOM:BR144</strain>
    </source>
</reference>
<name>K3X9F0_GLOUD</name>
<feature type="domain" description="Protein kinase" evidence="2">
    <location>
        <begin position="438"/>
        <end position="765"/>
    </location>
</feature>
<dbReference type="PANTHER" id="PTHR44329">
    <property type="entry name" value="SERINE/THREONINE-PROTEIN KINASE TNNI3K-RELATED"/>
    <property type="match status" value="1"/>
</dbReference>
<dbReference type="Gene3D" id="2.30.29.30">
    <property type="entry name" value="Pleckstrin-homology domain (PH domain)/Phosphotyrosine-binding domain (PTB)"/>
    <property type="match status" value="1"/>
</dbReference>
<evidence type="ECO:0000313" key="4">
    <source>
        <dbReference type="Proteomes" id="UP000019132"/>
    </source>
</evidence>
<dbReference type="PROSITE" id="PS00108">
    <property type="entry name" value="PROTEIN_KINASE_ST"/>
    <property type="match status" value="1"/>
</dbReference>
<dbReference type="Gene3D" id="1.10.510.10">
    <property type="entry name" value="Transferase(Phosphotransferase) domain 1"/>
    <property type="match status" value="1"/>
</dbReference>
<dbReference type="InterPro" id="IPR008271">
    <property type="entry name" value="Ser/Thr_kinase_AS"/>
</dbReference>
<dbReference type="Proteomes" id="UP000019132">
    <property type="component" value="Unassembled WGS sequence"/>
</dbReference>
<dbReference type="SUPFAM" id="SSF56112">
    <property type="entry name" value="Protein kinase-like (PK-like)"/>
    <property type="match status" value="1"/>
</dbReference>
<dbReference type="HOGENOM" id="CLU_407431_0_0_1"/>
<feature type="compositionally biased region" description="Basic and acidic residues" evidence="1">
    <location>
        <begin position="280"/>
        <end position="297"/>
    </location>
</feature>
<accession>K3X9F0</accession>
<dbReference type="SUPFAM" id="SSF50729">
    <property type="entry name" value="PH domain-like"/>
    <property type="match status" value="1"/>
</dbReference>
<feature type="region of interest" description="Disordered" evidence="1">
    <location>
        <begin position="749"/>
        <end position="785"/>
    </location>
</feature>
<keyword evidence="4" id="KW-1185">Reference proteome</keyword>
<evidence type="ECO:0000256" key="1">
    <source>
        <dbReference type="SAM" id="MobiDB-lite"/>
    </source>
</evidence>
<feature type="region of interest" description="Disordered" evidence="1">
    <location>
        <begin position="249"/>
        <end position="326"/>
    </location>
</feature>
<dbReference type="EnsemblProtists" id="PYU1_T013849">
    <property type="protein sequence ID" value="PYU1_T013849"/>
    <property type="gene ID" value="PYU1_G013820"/>
</dbReference>
<organism evidence="3 4">
    <name type="scientific">Globisporangium ultimum (strain ATCC 200006 / CBS 805.95 / DAOM BR144)</name>
    <name type="common">Pythium ultimum</name>
    <dbReference type="NCBI Taxonomy" id="431595"/>
    <lineage>
        <taxon>Eukaryota</taxon>
        <taxon>Sar</taxon>
        <taxon>Stramenopiles</taxon>
        <taxon>Oomycota</taxon>
        <taxon>Peronosporomycetes</taxon>
        <taxon>Pythiales</taxon>
        <taxon>Pythiaceae</taxon>
        <taxon>Globisporangium</taxon>
    </lineage>
</organism>
<dbReference type="eggNOG" id="KOG0200">
    <property type="taxonomic scope" value="Eukaryota"/>
</dbReference>
<dbReference type="STRING" id="431595.K3X9F0"/>
<dbReference type="SMART" id="SM00220">
    <property type="entry name" value="S_TKc"/>
    <property type="match status" value="1"/>
</dbReference>
<dbReference type="Pfam" id="PF07714">
    <property type="entry name" value="PK_Tyr_Ser-Thr"/>
    <property type="match status" value="1"/>
</dbReference>
<protein>
    <recommendedName>
        <fullName evidence="2">Protein kinase domain-containing protein</fullName>
    </recommendedName>
</protein>
<proteinExistence type="predicted"/>
<feature type="compositionally biased region" description="Acidic residues" evidence="1">
    <location>
        <begin position="263"/>
        <end position="275"/>
    </location>
</feature>
<dbReference type="EMBL" id="GL376595">
    <property type="status" value="NOT_ANNOTATED_CDS"/>
    <property type="molecule type" value="Genomic_DNA"/>
</dbReference>
<dbReference type="GO" id="GO:0004674">
    <property type="term" value="F:protein serine/threonine kinase activity"/>
    <property type="evidence" value="ECO:0007669"/>
    <property type="project" value="TreeGrafter"/>
</dbReference>